<dbReference type="SUPFAM" id="SSF57783">
    <property type="entry name" value="Zinc beta-ribbon"/>
    <property type="match status" value="1"/>
</dbReference>
<comment type="caution">
    <text evidence="1">The sequence shown here is derived from an EMBL/GenBank/DDBJ whole genome shotgun (WGS) entry which is preliminary data.</text>
</comment>
<dbReference type="Gene3D" id="2.20.25.10">
    <property type="match status" value="1"/>
</dbReference>
<dbReference type="AlphaFoldDB" id="A0A644T7F1"/>
<organism evidence="1">
    <name type="scientific">bioreactor metagenome</name>
    <dbReference type="NCBI Taxonomy" id="1076179"/>
    <lineage>
        <taxon>unclassified sequences</taxon>
        <taxon>metagenomes</taxon>
        <taxon>ecological metagenomes</taxon>
    </lineage>
</organism>
<evidence type="ECO:0008006" key="2">
    <source>
        <dbReference type="Google" id="ProtNLM"/>
    </source>
</evidence>
<dbReference type="EMBL" id="VSSQ01000016">
    <property type="protein sequence ID" value="MPL61841.1"/>
    <property type="molecule type" value="Genomic_DNA"/>
</dbReference>
<name>A0A644T7F1_9ZZZZ</name>
<reference evidence="1" key="1">
    <citation type="submission" date="2019-08" db="EMBL/GenBank/DDBJ databases">
        <authorList>
            <person name="Kucharzyk K."/>
            <person name="Murdoch R.W."/>
            <person name="Higgins S."/>
            <person name="Loffler F."/>
        </authorList>
    </citation>
    <scope>NUCLEOTIDE SEQUENCE</scope>
</reference>
<sequence>MVRKMNLTRGENLIKKPHSYARESYEKLNEYETVKQITSTKGITHCYNKECNSNNITYDIHRDEVYCQDCGTVLRQGFTDNQDIIIHGLKNETLSQNYNHKIDYYQDLMKQTEIEVLGTI</sequence>
<accession>A0A644T7F1</accession>
<proteinExistence type="predicted"/>
<evidence type="ECO:0000313" key="1">
    <source>
        <dbReference type="EMBL" id="MPL61841.1"/>
    </source>
</evidence>
<gene>
    <name evidence="1" type="ORF">SDC9_07430</name>
</gene>
<protein>
    <recommendedName>
        <fullName evidence="2">TFIIB-type domain-containing protein</fullName>
    </recommendedName>
</protein>